<dbReference type="Proteomes" id="UP000887574">
    <property type="component" value="Unplaced"/>
</dbReference>
<dbReference type="SUPFAM" id="SSF81665">
    <property type="entry name" value="Calcium ATPase, transmembrane domain M"/>
    <property type="match status" value="1"/>
</dbReference>
<dbReference type="PANTHER" id="PTHR43294:SF21">
    <property type="entry name" value="CATION TRANSPORTING ATPASE"/>
    <property type="match status" value="1"/>
</dbReference>
<dbReference type="GO" id="GO:1990573">
    <property type="term" value="P:potassium ion import across plasma membrane"/>
    <property type="evidence" value="ECO:0007669"/>
    <property type="project" value="TreeGrafter"/>
</dbReference>
<dbReference type="Gene3D" id="1.20.1110.10">
    <property type="entry name" value="Calcium-transporting ATPase, transmembrane domain"/>
    <property type="match status" value="1"/>
</dbReference>
<dbReference type="GO" id="GO:0005391">
    <property type="term" value="F:P-type sodium:potassium-exchanging transporter activity"/>
    <property type="evidence" value="ECO:0007669"/>
    <property type="project" value="TreeGrafter"/>
</dbReference>
<dbReference type="AlphaFoldDB" id="A0A915DZB5"/>
<dbReference type="InterPro" id="IPR050510">
    <property type="entry name" value="Cation_transp_ATPase_P-type"/>
</dbReference>
<keyword evidence="3" id="KW-0812">Transmembrane</keyword>
<keyword evidence="3" id="KW-1133">Transmembrane helix</keyword>
<dbReference type="GO" id="GO:0006883">
    <property type="term" value="P:intracellular sodium ion homeostasis"/>
    <property type="evidence" value="ECO:0007669"/>
    <property type="project" value="TreeGrafter"/>
</dbReference>
<feature type="transmembrane region" description="Helical" evidence="3">
    <location>
        <begin position="41"/>
        <end position="64"/>
    </location>
</feature>
<feature type="domain" description="Cation-transporting P-type ATPase C-terminal" evidence="4">
    <location>
        <begin position="69"/>
        <end position="248"/>
    </location>
</feature>
<organism evidence="5 6">
    <name type="scientific">Ditylenchus dipsaci</name>
    <dbReference type="NCBI Taxonomy" id="166011"/>
    <lineage>
        <taxon>Eukaryota</taxon>
        <taxon>Metazoa</taxon>
        <taxon>Ecdysozoa</taxon>
        <taxon>Nematoda</taxon>
        <taxon>Chromadorea</taxon>
        <taxon>Rhabditida</taxon>
        <taxon>Tylenchina</taxon>
        <taxon>Tylenchomorpha</taxon>
        <taxon>Sphaerularioidea</taxon>
        <taxon>Anguinidae</taxon>
        <taxon>Anguininae</taxon>
        <taxon>Ditylenchus</taxon>
    </lineage>
</organism>
<dbReference type="InterPro" id="IPR006068">
    <property type="entry name" value="ATPase_P-typ_cation-transptr_C"/>
</dbReference>
<dbReference type="InterPro" id="IPR036412">
    <property type="entry name" value="HAD-like_sf"/>
</dbReference>
<protein>
    <submittedName>
        <fullName evidence="6">Cation-transporting P-type ATPase C-terminal domain-containing protein</fullName>
    </submittedName>
</protein>
<dbReference type="Pfam" id="PF00689">
    <property type="entry name" value="Cation_ATPase_C"/>
    <property type="match status" value="1"/>
</dbReference>
<evidence type="ECO:0000256" key="1">
    <source>
        <dbReference type="ARBA" id="ARBA00004651"/>
    </source>
</evidence>
<dbReference type="GO" id="GO:1902600">
    <property type="term" value="P:proton transmembrane transport"/>
    <property type="evidence" value="ECO:0007669"/>
    <property type="project" value="TreeGrafter"/>
</dbReference>
<name>A0A915DZB5_9BILA</name>
<keyword evidence="3" id="KW-0472">Membrane</keyword>
<sequence>MGSGSDVAKEAADIVLVDDNFSSIVGAVEEGRLMFDNIKKLMIYILTHTFPEVWAIVINLWFGMPAGTTSLMILSIDLGTEILPGIAMCWEPLEGDVMRRPPRKEGKTLIGKALIFYCYGYTAHIQVLACFLAYCSVFWSYDIKIADLMFTLHQWKPDSPDFVSNGHVFSAAQQVYINQQACSAWQIGVVFGQVFHVFSARTLRQSLFTHGFFSNKLIIWAVIAEIVILCVYVYMPGVNSFLGGAPVSCICPFGMNNISSQVL</sequence>
<dbReference type="SUPFAM" id="SSF56784">
    <property type="entry name" value="HAD-like"/>
    <property type="match status" value="1"/>
</dbReference>
<keyword evidence="5" id="KW-1185">Reference proteome</keyword>
<dbReference type="WBParaSite" id="jg24283">
    <property type="protein sequence ID" value="jg24283"/>
    <property type="gene ID" value="jg24283"/>
</dbReference>
<feature type="transmembrane region" description="Helical" evidence="3">
    <location>
        <begin position="217"/>
        <end position="235"/>
    </location>
</feature>
<dbReference type="GO" id="GO:0036376">
    <property type="term" value="P:sodium ion export across plasma membrane"/>
    <property type="evidence" value="ECO:0007669"/>
    <property type="project" value="TreeGrafter"/>
</dbReference>
<dbReference type="PANTHER" id="PTHR43294">
    <property type="entry name" value="SODIUM/POTASSIUM-TRANSPORTING ATPASE SUBUNIT ALPHA"/>
    <property type="match status" value="1"/>
</dbReference>
<evidence type="ECO:0000256" key="3">
    <source>
        <dbReference type="SAM" id="Phobius"/>
    </source>
</evidence>
<dbReference type="InterPro" id="IPR023298">
    <property type="entry name" value="ATPase_P-typ_TM_dom_sf"/>
</dbReference>
<dbReference type="GO" id="GO:0030007">
    <property type="term" value="P:intracellular potassium ion homeostasis"/>
    <property type="evidence" value="ECO:0007669"/>
    <property type="project" value="TreeGrafter"/>
</dbReference>
<evidence type="ECO:0000259" key="4">
    <source>
        <dbReference type="Pfam" id="PF00689"/>
    </source>
</evidence>
<feature type="transmembrane region" description="Helical" evidence="3">
    <location>
        <begin position="114"/>
        <end position="141"/>
    </location>
</feature>
<evidence type="ECO:0000256" key="2">
    <source>
        <dbReference type="ARBA" id="ARBA00022475"/>
    </source>
</evidence>
<keyword evidence="2" id="KW-1003">Cell membrane</keyword>
<evidence type="ECO:0000313" key="6">
    <source>
        <dbReference type="WBParaSite" id="jg24283"/>
    </source>
</evidence>
<comment type="subcellular location">
    <subcellularLocation>
        <location evidence="1">Cell membrane</location>
        <topology evidence="1">Multi-pass membrane protein</topology>
    </subcellularLocation>
</comment>
<proteinExistence type="predicted"/>
<reference evidence="6" key="1">
    <citation type="submission" date="2022-11" db="UniProtKB">
        <authorList>
            <consortium name="WormBaseParasite"/>
        </authorList>
    </citation>
    <scope>IDENTIFICATION</scope>
</reference>
<evidence type="ECO:0000313" key="5">
    <source>
        <dbReference type="Proteomes" id="UP000887574"/>
    </source>
</evidence>
<accession>A0A915DZB5</accession>
<dbReference type="GO" id="GO:0005886">
    <property type="term" value="C:plasma membrane"/>
    <property type="evidence" value="ECO:0007669"/>
    <property type="project" value="UniProtKB-SubCell"/>
</dbReference>